<proteinExistence type="predicted"/>
<sequence>MHIREQGSLIKVLRVASPEEPSARACSREQVIGTFRADEPVPAALLDVMTRDEREALTRWLEVYQHSRWRTLNSPLA</sequence>
<dbReference type="EMBL" id="VZOL01000012">
    <property type="protein sequence ID" value="KAB0685940.1"/>
    <property type="molecule type" value="Genomic_DNA"/>
</dbReference>
<protein>
    <submittedName>
        <fullName evidence="1">Uncharacterized protein</fullName>
    </submittedName>
</protein>
<comment type="caution">
    <text evidence="1">The sequence shown here is derived from an EMBL/GenBank/DDBJ whole genome shotgun (WGS) entry which is preliminary data.</text>
</comment>
<reference evidence="1 2" key="1">
    <citation type="submission" date="2019-09" db="EMBL/GenBank/DDBJ databases">
        <title>Draft genome sequences of 48 bacterial type strains from the CCUG.</title>
        <authorList>
            <person name="Tunovic T."/>
            <person name="Pineiro-Iglesias B."/>
            <person name="Unosson C."/>
            <person name="Inganas E."/>
            <person name="Ohlen M."/>
            <person name="Cardew S."/>
            <person name="Jensie-Markopoulos S."/>
            <person name="Salva-Serra F."/>
            <person name="Jaen-Luchoro D."/>
            <person name="Karlsson R."/>
            <person name="Svensson-Stadler L."/>
            <person name="Chun J."/>
            <person name="Moore E."/>
        </authorList>
    </citation>
    <scope>NUCLEOTIDE SEQUENCE [LARGE SCALE GENOMIC DNA]</scope>
    <source>
        <strain evidence="1 2">CCUG 65687</strain>
    </source>
</reference>
<gene>
    <name evidence="1" type="ORF">F7R13_02520</name>
</gene>
<dbReference type="RefSeq" id="WP_081084318.1">
    <property type="nucleotide sequence ID" value="NZ_CABVPO010000035.1"/>
</dbReference>
<dbReference type="AlphaFoldDB" id="A0A6L3NQ69"/>
<evidence type="ECO:0000313" key="2">
    <source>
        <dbReference type="Proteomes" id="UP000473571"/>
    </source>
</evidence>
<evidence type="ECO:0000313" key="1">
    <source>
        <dbReference type="EMBL" id="KAB0685940.1"/>
    </source>
</evidence>
<organism evidence="1 2">
    <name type="scientific">Burkholderia territorii</name>
    <dbReference type="NCBI Taxonomy" id="1503055"/>
    <lineage>
        <taxon>Bacteria</taxon>
        <taxon>Pseudomonadati</taxon>
        <taxon>Pseudomonadota</taxon>
        <taxon>Betaproteobacteria</taxon>
        <taxon>Burkholderiales</taxon>
        <taxon>Burkholderiaceae</taxon>
        <taxon>Burkholderia</taxon>
        <taxon>Burkholderia cepacia complex</taxon>
    </lineage>
</organism>
<accession>A0A6L3NQ69</accession>
<dbReference type="Proteomes" id="UP000473571">
    <property type="component" value="Unassembled WGS sequence"/>
</dbReference>
<name>A0A6L3NQ69_9BURK</name>